<dbReference type="PROSITE" id="PS00636">
    <property type="entry name" value="DNAJ_1"/>
    <property type="match status" value="1"/>
</dbReference>
<dbReference type="InterPro" id="IPR036869">
    <property type="entry name" value="J_dom_sf"/>
</dbReference>
<protein>
    <submittedName>
        <fullName evidence="3">Molecular chaperone DnaJ</fullName>
    </submittedName>
</protein>
<dbReference type="PRINTS" id="PR00625">
    <property type="entry name" value="JDOMAIN"/>
</dbReference>
<feature type="domain" description="J" evidence="2">
    <location>
        <begin position="3"/>
        <end position="67"/>
    </location>
</feature>
<dbReference type="InterPro" id="IPR002939">
    <property type="entry name" value="DnaJ_C"/>
</dbReference>
<dbReference type="Gene3D" id="1.10.287.110">
    <property type="entry name" value="DnaJ domain"/>
    <property type="match status" value="1"/>
</dbReference>
<evidence type="ECO:0000313" key="4">
    <source>
        <dbReference type="Proteomes" id="UP000231414"/>
    </source>
</evidence>
<dbReference type="Proteomes" id="UP000231414">
    <property type="component" value="Unassembled WGS sequence"/>
</dbReference>
<accession>A0A2H0X7X4</accession>
<dbReference type="PROSITE" id="PS50076">
    <property type="entry name" value="DNAJ_2"/>
    <property type="match status" value="1"/>
</dbReference>
<dbReference type="InterPro" id="IPR001623">
    <property type="entry name" value="DnaJ_domain"/>
</dbReference>
<dbReference type="InterPro" id="IPR018253">
    <property type="entry name" value="DnaJ_domain_CS"/>
</dbReference>
<comment type="caution">
    <text evidence="3">The sequence shown here is derived from an EMBL/GenBank/DDBJ whole genome shotgun (WGS) entry which is preliminary data.</text>
</comment>
<organism evidence="3 4">
    <name type="scientific">candidate division WWE3 bacterium CG08_land_8_20_14_0_20_43_13</name>
    <dbReference type="NCBI Taxonomy" id="1975087"/>
    <lineage>
        <taxon>Bacteria</taxon>
        <taxon>Katanobacteria</taxon>
    </lineage>
</organism>
<dbReference type="PANTHER" id="PTHR43096:SF52">
    <property type="entry name" value="DNAJ HOMOLOG 1, MITOCHONDRIAL-RELATED"/>
    <property type="match status" value="1"/>
</dbReference>
<dbReference type="GO" id="GO:0005737">
    <property type="term" value="C:cytoplasm"/>
    <property type="evidence" value="ECO:0007669"/>
    <property type="project" value="TreeGrafter"/>
</dbReference>
<name>A0A2H0X7X4_UNCKA</name>
<dbReference type="SUPFAM" id="SSF49493">
    <property type="entry name" value="HSP40/DnaJ peptide-binding domain"/>
    <property type="match status" value="2"/>
</dbReference>
<dbReference type="GO" id="GO:0042026">
    <property type="term" value="P:protein refolding"/>
    <property type="evidence" value="ECO:0007669"/>
    <property type="project" value="TreeGrafter"/>
</dbReference>
<dbReference type="AlphaFoldDB" id="A0A2H0X7X4"/>
<evidence type="ECO:0000259" key="2">
    <source>
        <dbReference type="PROSITE" id="PS50076"/>
    </source>
</evidence>
<dbReference type="SMART" id="SM00271">
    <property type="entry name" value="DnaJ"/>
    <property type="match status" value="1"/>
</dbReference>
<evidence type="ECO:0000313" key="3">
    <source>
        <dbReference type="EMBL" id="PIS21023.1"/>
    </source>
</evidence>
<dbReference type="SUPFAM" id="SSF46565">
    <property type="entry name" value="Chaperone J-domain"/>
    <property type="match status" value="1"/>
</dbReference>
<gene>
    <name evidence="3" type="ORF">COT52_00735</name>
</gene>
<dbReference type="InterPro" id="IPR008971">
    <property type="entry name" value="HSP40/DnaJ_pept-bd"/>
</dbReference>
<dbReference type="EMBL" id="PEYW01000008">
    <property type="protein sequence ID" value="PIS21023.1"/>
    <property type="molecule type" value="Genomic_DNA"/>
</dbReference>
<dbReference type="CDD" id="cd10747">
    <property type="entry name" value="DnaJ_C"/>
    <property type="match status" value="1"/>
</dbReference>
<dbReference type="PANTHER" id="PTHR43096">
    <property type="entry name" value="DNAJ HOMOLOG 1, MITOCHONDRIAL-RELATED"/>
    <property type="match status" value="1"/>
</dbReference>
<dbReference type="Gene3D" id="2.60.260.20">
    <property type="entry name" value="Urease metallochaperone UreE, N-terminal domain"/>
    <property type="match status" value="2"/>
</dbReference>
<reference evidence="4" key="1">
    <citation type="submission" date="2017-09" db="EMBL/GenBank/DDBJ databases">
        <title>Depth-based differentiation of microbial function through sediment-hosted aquifers and enrichment of novel symbionts in the deep terrestrial subsurface.</title>
        <authorList>
            <person name="Probst A.J."/>
            <person name="Ladd B."/>
            <person name="Jarett J.K."/>
            <person name="Geller-Mcgrath D.E."/>
            <person name="Sieber C.M.K."/>
            <person name="Emerson J.B."/>
            <person name="Anantharaman K."/>
            <person name="Thomas B.C."/>
            <person name="Malmstrom R."/>
            <person name="Stieglmeier M."/>
            <person name="Klingl A."/>
            <person name="Woyke T."/>
            <person name="Ryan C.M."/>
            <person name="Banfield J.F."/>
        </authorList>
    </citation>
    <scope>NUCLEOTIDE SEQUENCE [LARGE SCALE GENOMIC DNA]</scope>
</reference>
<keyword evidence="1" id="KW-0143">Chaperone</keyword>
<proteinExistence type="predicted"/>
<dbReference type="Pfam" id="PF01556">
    <property type="entry name" value="DnaJ_C"/>
    <property type="match status" value="1"/>
</dbReference>
<dbReference type="Pfam" id="PF00226">
    <property type="entry name" value="DnaJ"/>
    <property type="match status" value="1"/>
</dbReference>
<dbReference type="CDD" id="cd06257">
    <property type="entry name" value="DnaJ"/>
    <property type="match status" value="1"/>
</dbReference>
<sequence length="300" mass="32742">MSDFYEILGLNKGATIDEVKKAYRQMARKYHPDVSKESGAEDRFKKINEAYQILSNPQKKQAYDQFGAAAFGQSGGFGGDPFGSSRNYQQGPFTYTYSTSGQAPDFEDFFGGSGADIFDMFFGGRSRRPKRGRDLSYSFGVSFGEAVCGVEKEVSIGGKKLKIKIPAGSSNGLRFRFAGEGEPGPSGTSHGDLYIILGVASPREFDIRGSDIVMEREISMYQAALGDDVSIPVVDPKKESGIGQQKLKIPAGTQPGATLRLSGYGLPYRQGGRGDAYVIIKILIPKKLSRQERETLKNFI</sequence>
<evidence type="ECO:0000256" key="1">
    <source>
        <dbReference type="ARBA" id="ARBA00023186"/>
    </source>
</evidence>
<dbReference type="GO" id="GO:0051082">
    <property type="term" value="F:unfolded protein binding"/>
    <property type="evidence" value="ECO:0007669"/>
    <property type="project" value="InterPro"/>
</dbReference>